<dbReference type="InterPro" id="IPR016164">
    <property type="entry name" value="FAD-linked_Oxase-like_C"/>
</dbReference>
<name>A0ABT5T1J2_9PSEU</name>
<dbReference type="InterPro" id="IPR036318">
    <property type="entry name" value="FAD-bd_PCMH-like_sf"/>
</dbReference>
<gene>
    <name evidence="7" type="ORF">PGB27_26775</name>
</gene>
<dbReference type="InterPro" id="IPR006094">
    <property type="entry name" value="Oxid_FAD_bind_N"/>
</dbReference>
<evidence type="ECO:0000256" key="5">
    <source>
        <dbReference type="ARBA" id="ARBA00023002"/>
    </source>
</evidence>
<comment type="similarity">
    <text evidence="2">Belongs to the oxygen-dependent FAD-linked oxidoreductase family.</text>
</comment>
<evidence type="ECO:0000256" key="3">
    <source>
        <dbReference type="ARBA" id="ARBA00022630"/>
    </source>
</evidence>
<accession>A0ABT5T1J2</accession>
<dbReference type="Pfam" id="PF08031">
    <property type="entry name" value="BBE"/>
    <property type="match status" value="1"/>
</dbReference>
<dbReference type="InterPro" id="IPR016166">
    <property type="entry name" value="FAD-bd_PCMH"/>
</dbReference>
<comment type="caution">
    <text evidence="7">The sequence shown here is derived from an EMBL/GenBank/DDBJ whole genome shotgun (WGS) entry which is preliminary data.</text>
</comment>
<evidence type="ECO:0000256" key="4">
    <source>
        <dbReference type="ARBA" id="ARBA00022827"/>
    </source>
</evidence>
<evidence type="ECO:0000313" key="7">
    <source>
        <dbReference type="EMBL" id="MDD7968967.1"/>
    </source>
</evidence>
<evidence type="ECO:0000313" key="8">
    <source>
        <dbReference type="Proteomes" id="UP001300763"/>
    </source>
</evidence>
<dbReference type="PANTHER" id="PTHR42973">
    <property type="entry name" value="BINDING OXIDOREDUCTASE, PUTATIVE (AFU_ORTHOLOGUE AFUA_1G17690)-RELATED"/>
    <property type="match status" value="1"/>
</dbReference>
<dbReference type="Proteomes" id="UP001300763">
    <property type="component" value="Unassembled WGS sequence"/>
</dbReference>
<dbReference type="Gene3D" id="3.30.465.10">
    <property type="match status" value="1"/>
</dbReference>
<keyword evidence="3" id="KW-0285">Flavoprotein</keyword>
<dbReference type="RefSeq" id="WP_274203498.1">
    <property type="nucleotide sequence ID" value="NZ_JAQZAO010000017.1"/>
</dbReference>
<evidence type="ECO:0000256" key="2">
    <source>
        <dbReference type="ARBA" id="ARBA00005466"/>
    </source>
</evidence>
<organism evidence="7 8">
    <name type="scientific">Actinomycetospora lemnae</name>
    <dbReference type="NCBI Taxonomy" id="3019891"/>
    <lineage>
        <taxon>Bacteria</taxon>
        <taxon>Bacillati</taxon>
        <taxon>Actinomycetota</taxon>
        <taxon>Actinomycetes</taxon>
        <taxon>Pseudonocardiales</taxon>
        <taxon>Pseudonocardiaceae</taxon>
        <taxon>Actinomycetospora</taxon>
    </lineage>
</organism>
<dbReference type="InterPro" id="IPR050416">
    <property type="entry name" value="FAD-linked_Oxidoreductase"/>
</dbReference>
<dbReference type="SUPFAM" id="SSF56176">
    <property type="entry name" value="FAD-binding/transporter-associated domain-like"/>
    <property type="match status" value="1"/>
</dbReference>
<dbReference type="PANTHER" id="PTHR42973:SF39">
    <property type="entry name" value="FAD-BINDING PCMH-TYPE DOMAIN-CONTAINING PROTEIN"/>
    <property type="match status" value="1"/>
</dbReference>
<dbReference type="Gene3D" id="3.40.462.20">
    <property type="match status" value="1"/>
</dbReference>
<dbReference type="InterPro" id="IPR016167">
    <property type="entry name" value="FAD-bd_PCMH_sub1"/>
</dbReference>
<dbReference type="Gene3D" id="3.30.43.10">
    <property type="entry name" value="Uridine Diphospho-n-acetylenolpyruvylglucosamine Reductase, domain 2"/>
    <property type="match status" value="1"/>
</dbReference>
<dbReference type="InterPro" id="IPR012951">
    <property type="entry name" value="BBE"/>
</dbReference>
<dbReference type="InterPro" id="IPR016169">
    <property type="entry name" value="FAD-bd_PCMH_sub2"/>
</dbReference>
<evidence type="ECO:0000256" key="1">
    <source>
        <dbReference type="ARBA" id="ARBA00001974"/>
    </source>
</evidence>
<keyword evidence="4" id="KW-0274">FAD</keyword>
<dbReference type="Pfam" id="PF01565">
    <property type="entry name" value="FAD_binding_4"/>
    <property type="match status" value="1"/>
</dbReference>
<reference evidence="7 8" key="1">
    <citation type="submission" date="2023-02" db="EMBL/GenBank/DDBJ databases">
        <title>Genome sequencing required for Actinomycetospora new species description.</title>
        <authorList>
            <person name="Saimee Y."/>
            <person name="Duangmal K."/>
        </authorList>
    </citation>
    <scope>NUCLEOTIDE SEQUENCE [LARGE SCALE GENOMIC DNA]</scope>
    <source>
        <strain evidence="7 8">DW7H6</strain>
    </source>
</reference>
<proteinExistence type="inferred from homology"/>
<sequence>MTQVLSRLDELRTAMTGTVVTPDDPGYDEARRVWNADIDRRPAVVAYCTSTDDVAAAVTFAREASLEISVRSGAHSTSGACVGDAGIVIDLSRMNAVQVDAEARRATVAAGALLRDVDAATQIHGLALPSGEIGHTGIAGIALGGGMGWLTRQGGLTLDNLLAAQMVLADGRIVRVAADENPDLFWAIRGGGGNFGIVTSFEFALHPVGPQIEFALLFYGMDQAPDALRVARNTIPDLPADISFQTVALHAPPAPFVPEEHHFRKGFALVVVGFGTEESHRAVVERVRGALPPLFEMVTPMPFTALQQMFDEAYAWGVYAYEKSLYLEDISEGALEVLVEHAGAMPSPMSVVHLYTLSGAYCTPEDAATAFSGGRSPRLAVFIIGMTPDEESHPVERAWVRGLFDALAPHAMGRGAYINGMGGDDAHRVPSAYGDKYARLQRIKAQYDPENVFHRNTNILPAT</sequence>
<dbReference type="PROSITE" id="PS51387">
    <property type="entry name" value="FAD_PCMH"/>
    <property type="match status" value="1"/>
</dbReference>
<keyword evidence="8" id="KW-1185">Reference proteome</keyword>
<dbReference type="EMBL" id="JAQZAO010000017">
    <property type="protein sequence ID" value="MDD7968967.1"/>
    <property type="molecule type" value="Genomic_DNA"/>
</dbReference>
<evidence type="ECO:0000259" key="6">
    <source>
        <dbReference type="PROSITE" id="PS51387"/>
    </source>
</evidence>
<comment type="cofactor">
    <cofactor evidence="1">
        <name>FAD</name>
        <dbReference type="ChEBI" id="CHEBI:57692"/>
    </cofactor>
</comment>
<keyword evidence="5" id="KW-0560">Oxidoreductase</keyword>
<feature type="domain" description="FAD-binding PCMH-type" evidence="6">
    <location>
        <begin position="38"/>
        <end position="208"/>
    </location>
</feature>
<protein>
    <submittedName>
        <fullName evidence="7">FAD-binding oxidoreductase</fullName>
    </submittedName>
</protein>
<dbReference type="SUPFAM" id="SSF55103">
    <property type="entry name" value="FAD-linked oxidases, C-terminal domain"/>
    <property type="match status" value="1"/>
</dbReference>